<dbReference type="Proteomes" id="UP000197468">
    <property type="component" value="Unassembled WGS sequence"/>
</dbReference>
<dbReference type="RefSeq" id="WP_088382599.1">
    <property type="nucleotide sequence ID" value="NZ_NIOF01000001.1"/>
</dbReference>
<dbReference type="AlphaFoldDB" id="A0A246JLC6"/>
<dbReference type="Gene3D" id="2.60.120.10">
    <property type="entry name" value="Jelly Rolls"/>
    <property type="match status" value="1"/>
</dbReference>
<comment type="caution">
    <text evidence="2">The sequence shown here is derived from an EMBL/GenBank/DDBJ whole genome shotgun (WGS) entry which is preliminary data.</text>
</comment>
<proteinExistence type="predicted"/>
<feature type="domain" description="Cupin type-2" evidence="1">
    <location>
        <begin position="63"/>
        <end position="127"/>
    </location>
</feature>
<evidence type="ECO:0000313" key="2">
    <source>
        <dbReference type="EMBL" id="OWQ93454.1"/>
    </source>
</evidence>
<evidence type="ECO:0000313" key="3">
    <source>
        <dbReference type="Proteomes" id="UP000197468"/>
    </source>
</evidence>
<protein>
    <recommendedName>
        <fullName evidence="1">Cupin type-2 domain-containing protein</fullName>
    </recommendedName>
</protein>
<dbReference type="EMBL" id="NIOF01000001">
    <property type="protein sequence ID" value="OWQ93454.1"/>
    <property type="molecule type" value="Genomic_DNA"/>
</dbReference>
<dbReference type="SUPFAM" id="SSF51182">
    <property type="entry name" value="RmlC-like cupins"/>
    <property type="match status" value="1"/>
</dbReference>
<gene>
    <name evidence="2" type="ORF">CDN99_02990</name>
</gene>
<dbReference type="InterPro" id="IPR013096">
    <property type="entry name" value="Cupin_2"/>
</dbReference>
<organism evidence="2 3">
    <name type="scientific">Roseateles aquatilis</name>
    <dbReference type="NCBI Taxonomy" id="431061"/>
    <lineage>
        <taxon>Bacteria</taxon>
        <taxon>Pseudomonadati</taxon>
        <taxon>Pseudomonadota</taxon>
        <taxon>Betaproteobacteria</taxon>
        <taxon>Burkholderiales</taxon>
        <taxon>Sphaerotilaceae</taxon>
        <taxon>Roseateles</taxon>
    </lineage>
</organism>
<evidence type="ECO:0000259" key="1">
    <source>
        <dbReference type="Pfam" id="PF07883"/>
    </source>
</evidence>
<dbReference type="InterPro" id="IPR011051">
    <property type="entry name" value="RmlC_Cupin_sf"/>
</dbReference>
<reference evidence="2 3" key="1">
    <citation type="journal article" date="2008" name="Int. J. Syst. Evol. Microbiol.">
        <title>Description of Roseateles aquatilis sp. nov. and Roseateles terrae sp. nov., in the class Betaproteobacteria, and emended description of the genus Roseateles.</title>
        <authorList>
            <person name="Gomila M."/>
            <person name="Bowien B."/>
            <person name="Falsen E."/>
            <person name="Moore E.R."/>
            <person name="Lalucat J."/>
        </authorList>
    </citation>
    <scope>NUCLEOTIDE SEQUENCE [LARGE SCALE GENOMIC DNA]</scope>
    <source>
        <strain evidence="2 3">CCUG 48205</strain>
    </source>
</reference>
<dbReference type="Pfam" id="PF07883">
    <property type="entry name" value="Cupin_2"/>
    <property type="match status" value="1"/>
</dbReference>
<keyword evidence="3" id="KW-1185">Reference proteome</keyword>
<dbReference type="InterPro" id="IPR014710">
    <property type="entry name" value="RmlC-like_jellyroll"/>
</dbReference>
<dbReference type="OrthoDB" id="287220at2"/>
<name>A0A246JLC6_9BURK</name>
<sequence>MFDIQPPAQHPAAPAHVVCCPVASRAEAAPAHPTPMNVERFDQTWTRQPLTFPNPGQVISFQLTLQPGQVLPVHKHPHPRIGKVLQGEIRVVQTSTGIHRDFKAGETIVESINDFHHGEVRGREPVILEVRDHVPPGVQSNTEYRDPP</sequence>
<accession>A0A246JLC6</accession>